<evidence type="ECO:0008006" key="3">
    <source>
        <dbReference type="Google" id="ProtNLM"/>
    </source>
</evidence>
<comment type="caution">
    <text evidence="1">The sequence shown here is derived from an EMBL/GenBank/DDBJ whole genome shotgun (WGS) entry which is preliminary data.</text>
</comment>
<organism evidence="1 2">
    <name type="scientific">Microcoleus asticus IPMA8</name>
    <dbReference type="NCBI Taxonomy" id="2563858"/>
    <lineage>
        <taxon>Bacteria</taxon>
        <taxon>Bacillati</taxon>
        <taxon>Cyanobacteriota</taxon>
        <taxon>Cyanophyceae</taxon>
        <taxon>Oscillatoriophycideae</taxon>
        <taxon>Oscillatoriales</taxon>
        <taxon>Microcoleaceae</taxon>
        <taxon>Microcoleus</taxon>
        <taxon>Microcoleus asticus</taxon>
    </lineage>
</organism>
<keyword evidence="2" id="KW-1185">Reference proteome</keyword>
<evidence type="ECO:0000313" key="1">
    <source>
        <dbReference type="EMBL" id="NQE33990.1"/>
    </source>
</evidence>
<evidence type="ECO:0000313" key="2">
    <source>
        <dbReference type="Proteomes" id="UP000702425"/>
    </source>
</evidence>
<name>A0ABX2CWQ1_9CYAN</name>
<protein>
    <recommendedName>
        <fullName evidence="3">N-acetyltransferase domain-containing protein</fullName>
    </recommendedName>
</protein>
<sequence length="186" mass="21275">MNRPIQLLRVRDRQVVNAILTSVTEKHLEDATTLWQPTLRGSGEEDEYWNWVSKSYRTQFLPGDELYAIECDGITQGLMTIDILKKRCYIESQLRRRLVYVKALATAPWNRPAISNPPTYKGVGGTLIDFAIARSEELGYQGRIGFHALPGALVFYRKLKVGLLDCGPDPEEPDNLNYFETLRKDK</sequence>
<dbReference type="EMBL" id="SRRZ01000023">
    <property type="protein sequence ID" value="NQE33990.1"/>
    <property type="molecule type" value="Genomic_DNA"/>
</dbReference>
<gene>
    <name evidence="1" type="ORF">E5S67_01713</name>
</gene>
<reference evidence="1 2" key="1">
    <citation type="journal article" date="2020" name="Sci. Rep.">
        <title>A novel cyanobacterial geosmin producer, revising GeoA distribution and dispersion patterns in Bacteria.</title>
        <authorList>
            <person name="Churro C."/>
            <person name="Semedo-Aguiar A.P."/>
            <person name="Silva A.D."/>
            <person name="Pereira-Leal J.B."/>
            <person name="Leite R.B."/>
        </authorList>
    </citation>
    <scope>NUCLEOTIDE SEQUENCE [LARGE SCALE GENOMIC DNA]</scope>
    <source>
        <strain evidence="1 2">IPMA8</strain>
    </source>
</reference>
<accession>A0ABX2CWQ1</accession>
<proteinExistence type="predicted"/>
<dbReference type="RefSeq" id="WP_172186631.1">
    <property type="nucleotide sequence ID" value="NZ_CAWPPK010000146.1"/>
</dbReference>
<dbReference type="Proteomes" id="UP000702425">
    <property type="component" value="Unassembled WGS sequence"/>
</dbReference>